<evidence type="ECO:0000256" key="1">
    <source>
        <dbReference type="ARBA" id="ARBA00022964"/>
    </source>
</evidence>
<dbReference type="CDD" id="cd02216">
    <property type="entry name" value="cupin_GDO-like_N"/>
    <property type="match status" value="1"/>
</dbReference>
<dbReference type="InterPro" id="IPR014710">
    <property type="entry name" value="RmlC-like_jellyroll"/>
</dbReference>
<dbReference type="PANTHER" id="PTHR41517:SF1">
    <property type="entry name" value="CUPIN"/>
    <property type="match status" value="1"/>
</dbReference>
<evidence type="ECO:0000259" key="3">
    <source>
        <dbReference type="Pfam" id="PF07883"/>
    </source>
</evidence>
<dbReference type="GO" id="GO:0047922">
    <property type="term" value="F:gentisate 1,2-dioxygenase activity"/>
    <property type="evidence" value="ECO:0007669"/>
    <property type="project" value="UniProtKB-EC"/>
</dbReference>
<dbReference type="CDD" id="cd06992">
    <property type="entry name" value="cupin_GDO-like_C"/>
    <property type="match status" value="1"/>
</dbReference>
<dbReference type="EC" id="1.13.11.4" evidence="4"/>
<dbReference type="PANTHER" id="PTHR41517">
    <property type="entry name" value="1,2-DIOXYGENASE PROTEIN-RELATED"/>
    <property type="match status" value="1"/>
</dbReference>
<accession>A0A160V9N6</accession>
<proteinExistence type="predicted"/>
<sequence length="357" mass="39409">MVRPSASKATPAELDSFYKDLESFSTAALWTRQEQALVSEPKSKALPFLWSWKELRPQAMRAAELVGTQDAERRVLMLLNPGLEGRIATTNSLFSGLQIVLPGEAARAHRHTPAALRFIIESDGGHTIVEGDKIPMHPGDLVLTPNWTWHDHSNTTGNPMIWLDGLDLPLTHLLEAVFFEPYPEDIQPITQPTDSSLTAYGSGALRPAWEKPNSAHSPLMHYPWDKTWAALQGLAPVADGSPFDGVVLEYTNPNTGGPVMPTMGCNCQLLRPGEATKAHRHTASVIYHVVEGEGYSIVDGQRLDWSEKDVFCVPGWVFHEHVNTSATSPAVLFSFTDAPVLQALNLLREQPHPQEHQ</sequence>
<feature type="domain" description="Cupin type-2" evidence="3">
    <location>
        <begin position="270"/>
        <end position="334"/>
    </location>
</feature>
<protein>
    <submittedName>
        <fullName evidence="4">Gentisate 1,2-dioxygenase</fullName>
        <ecNumber evidence="4">1.13.11.4</ecNumber>
    </submittedName>
</protein>
<evidence type="ECO:0000256" key="2">
    <source>
        <dbReference type="ARBA" id="ARBA00023002"/>
    </source>
</evidence>
<dbReference type="Pfam" id="PF07883">
    <property type="entry name" value="Cupin_2"/>
    <property type="match status" value="2"/>
</dbReference>
<name>A0A160V9N6_9ZZZZ</name>
<dbReference type="SUPFAM" id="SSF51182">
    <property type="entry name" value="RmlC-like cupins"/>
    <property type="match status" value="1"/>
</dbReference>
<dbReference type="InterPro" id="IPR011051">
    <property type="entry name" value="RmlC_Cupin_sf"/>
</dbReference>
<dbReference type="FunFam" id="2.60.120.10:FF:000274">
    <property type="entry name" value="Gentisate 1,2-dioxygenase"/>
    <property type="match status" value="1"/>
</dbReference>
<dbReference type="EMBL" id="FAXA01000317">
    <property type="protein sequence ID" value="CUV02821.1"/>
    <property type="molecule type" value="Genomic_DNA"/>
</dbReference>
<keyword evidence="2 4" id="KW-0560">Oxidoreductase</keyword>
<organism evidence="4">
    <name type="scientific">hydrothermal vent metagenome</name>
    <dbReference type="NCBI Taxonomy" id="652676"/>
    <lineage>
        <taxon>unclassified sequences</taxon>
        <taxon>metagenomes</taxon>
        <taxon>ecological metagenomes</taxon>
    </lineage>
</organism>
<reference evidence="4" key="1">
    <citation type="submission" date="2015-10" db="EMBL/GenBank/DDBJ databases">
        <authorList>
            <person name="Gilbert D.G."/>
        </authorList>
    </citation>
    <scope>NUCLEOTIDE SEQUENCE</scope>
</reference>
<feature type="domain" description="Cupin type-2" evidence="3">
    <location>
        <begin position="97"/>
        <end position="164"/>
    </location>
</feature>
<dbReference type="InterPro" id="IPR013096">
    <property type="entry name" value="Cupin_2"/>
</dbReference>
<evidence type="ECO:0000313" key="4">
    <source>
        <dbReference type="EMBL" id="CUV02821.1"/>
    </source>
</evidence>
<dbReference type="InterPro" id="IPR047183">
    <property type="entry name" value="GDO-like"/>
</dbReference>
<dbReference type="Gene3D" id="2.60.120.10">
    <property type="entry name" value="Jelly Rolls"/>
    <property type="match status" value="1"/>
</dbReference>
<dbReference type="AlphaFoldDB" id="A0A160V9N6"/>
<gene>
    <name evidence="4" type="ORF">MGWOODY_Clf3031</name>
</gene>
<keyword evidence="1 4" id="KW-0223">Dioxygenase</keyword>